<dbReference type="GO" id="GO:0016020">
    <property type="term" value="C:membrane"/>
    <property type="evidence" value="ECO:0007669"/>
    <property type="project" value="UniProtKB-SubCell"/>
</dbReference>
<dbReference type="InterPro" id="IPR038770">
    <property type="entry name" value="Na+/solute_symporter_sf"/>
</dbReference>
<dbReference type="PANTHER" id="PTHR43021:SF2">
    <property type="entry name" value="CATION_H+ EXCHANGER DOMAIN-CONTAINING PROTEIN"/>
    <property type="match status" value="1"/>
</dbReference>
<feature type="domain" description="Cation/H+ exchanger transmembrane" evidence="6">
    <location>
        <begin position="14"/>
        <end position="350"/>
    </location>
</feature>
<organism evidence="7 8">
    <name type="scientific">Lachnoclostridium phytofermentans</name>
    <dbReference type="NCBI Taxonomy" id="66219"/>
    <lineage>
        <taxon>Bacteria</taxon>
        <taxon>Bacillati</taxon>
        <taxon>Bacillota</taxon>
        <taxon>Clostridia</taxon>
        <taxon>Lachnospirales</taxon>
        <taxon>Lachnospiraceae</taxon>
    </lineage>
</organism>
<reference evidence="7 8" key="1">
    <citation type="journal article" date="2018" name="Nat. Biotechnol.">
        <title>A standardized bacterial taxonomy based on genome phylogeny substantially revises the tree of life.</title>
        <authorList>
            <person name="Parks D.H."/>
            <person name="Chuvochina M."/>
            <person name="Waite D.W."/>
            <person name="Rinke C."/>
            <person name="Skarshewski A."/>
            <person name="Chaumeil P.A."/>
            <person name="Hugenholtz P."/>
        </authorList>
    </citation>
    <scope>NUCLEOTIDE SEQUENCE [LARGE SCALE GENOMIC DNA]</scope>
    <source>
        <strain evidence="7">UBA11728</strain>
    </source>
</reference>
<feature type="transmembrane region" description="Helical" evidence="5">
    <location>
        <begin position="148"/>
        <end position="170"/>
    </location>
</feature>
<evidence type="ECO:0000256" key="4">
    <source>
        <dbReference type="ARBA" id="ARBA00023136"/>
    </source>
</evidence>
<evidence type="ECO:0000313" key="8">
    <source>
        <dbReference type="Proteomes" id="UP000262969"/>
    </source>
</evidence>
<feature type="transmembrane region" description="Helical" evidence="5">
    <location>
        <begin position="31"/>
        <end position="51"/>
    </location>
</feature>
<dbReference type="AlphaFoldDB" id="A0A3D2X7Z3"/>
<proteinExistence type="predicted"/>
<feature type="transmembrane region" description="Helical" evidence="5">
    <location>
        <begin position="274"/>
        <end position="304"/>
    </location>
</feature>
<dbReference type="PANTHER" id="PTHR43021">
    <property type="entry name" value="NA(+)/H(+) ANTIPORTER-RELATED"/>
    <property type="match status" value="1"/>
</dbReference>
<keyword evidence="2 5" id="KW-0812">Transmembrane</keyword>
<evidence type="ECO:0000259" key="6">
    <source>
        <dbReference type="Pfam" id="PF00999"/>
    </source>
</evidence>
<feature type="transmembrane region" description="Helical" evidence="5">
    <location>
        <begin position="57"/>
        <end position="76"/>
    </location>
</feature>
<dbReference type="InterPro" id="IPR006153">
    <property type="entry name" value="Cation/H_exchanger_TM"/>
</dbReference>
<feature type="transmembrane region" description="Helical" evidence="5">
    <location>
        <begin position="223"/>
        <end position="254"/>
    </location>
</feature>
<evidence type="ECO:0000256" key="1">
    <source>
        <dbReference type="ARBA" id="ARBA00004141"/>
    </source>
</evidence>
<accession>A0A3D2X7Z3</accession>
<feature type="transmembrane region" description="Helical" evidence="5">
    <location>
        <begin position="6"/>
        <end position="24"/>
    </location>
</feature>
<feature type="transmembrane region" description="Helical" evidence="5">
    <location>
        <begin position="88"/>
        <end position="108"/>
    </location>
</feature>
<gene>
    <name evidence="7" type="ORF">DHW61_12580</name>
</gene>
<dbReference type="GO" id="GO:1902600">
    <property type="term" value="P:proton transmembrane transport"/>
    <property type="evidence" value="ECO:0007669"/>
    <property type="project" value="InterPro"/>
</dbReference>
<dbReference type="Pfam" id="PF00999">
    <property type="entry name" value="Na_H_Exchanger"/>
    <property type="match status" value="1"/>
</dbReference>
<name>A0A3D2X7Z3_9FIRM</name>
<keyword evidence="3 5" id="KW-1133">Transmembrane helix</keyword>
<evidence type="ECO:0000256" key="5">
    <source>
        <dbReference type="SAM" id="Phobius"/>
    </source>
</evidence>
<feature type="transmembrane region" description="Helical" evidence="5">
    <location>
        <begin position="114"/>
        <end position="136"/>
    </location>
</feature>
<dbReference type="GO" id="GO:0015297">
    <property type="term" value="F:antiporter activity"/>
    <property type="evidence" value="ECO:0007669"/>
    <property type="project" value="InterPro"/>
</dbReference>
<evidence type="ECO:0000313" key="7">
    <source>
        <dbReference type="EMBL" id="HCL03221.1"/>
    </source>
</evidence>
<sequence>MVYQTYLYLAFSLFLALIAGKIVKQIKMPNVTGYLIMGLIAGPYCLNLIPLDMIETFSFIPEVALGFIAFSIGSEFKLSYLKKVGKSPIIIAFLEAFMAVLFVDVILIATGHDIPFSLVLGAIAAATAPAATLMVVKQYKAKGPVTDTLLPVVAIDDAAALMCYGLSVAVAKAISSNGQSSIITTITKPVIEILGALAIGAVLGLTFSFLAKWYTGRGNRLAITFAMIFICIGVCDWLGWSALLACMAMSAVLVNTSSASEVIFNQTDRITPPIFMLFFFLSGAELDMRVIPTVGVIGILYIVFRVLGKVVGASLGAKLTHAVPNVQKYLGFTLIPQAGVAIGLATTSMTIVPEYGAKIRTVILCGTVIYELTGPIITKIALKKAGEIQ</sequence>
<dbReference type="EMBL" id="DPVV01000426">
    <property type="protein sequence ID" value="HCL03221.1"/>
    <property type="molecule type" value="Genomic_DNA"/>
</dbReference>
<evidence type="ECO:0000256" key="3">
    <source>
        <dbReference type="ARBA" id="ARBA00022989"/>
    </source>
</evidence>
<comment type="caution">
    <text evidence="7">The sequence shown here is derived from an EMBL/GenBank/DDBJ whole genome shotgun (WGS) entry which is preliminary data.</text>
</comment>
<keyword evidence="4 5" id="KW-0472">Membrane</keyword>
<comment type="subcellular location">
    <subcellularLocation>
        <location evidence="1">Membrane</location>
        <topology evidence="1">Multi-pass membrane protein</topology>
    </subcellularLocation>
</comment>
<evidence type="ECO:0000256" key="2">
    <source>
        <dbReference type="ARBA" id="ARBA00022692"/>
    </source>
</evidence>
<dbReference type="Gene3D" id="1.20.1530.20">
    <property type="match status" value="1"/>
</dbReference>
<protein>
    <submittedName>
        <fullName evidence="7">Cation/H(+) antiporter</fullName>
    </submittedName>
</protein>
<dbReference type="Proteomes" id="UP000262969">
    <property type="component" value="Unassembled WGS sequence"/>
</dbReference>
<feature type="transmembrane region" description="Helical" evidence="5">
    <location>
        <begin position="190"/>
        <end position="211"/>
    </location>
</feature>